<dbReference type="Proteomes" id="UP000326950">
    <property type="component" value="Unassembled WGS sequence"/>
</dbReference>
<sequence length="96" mass="11387">MPTITDSEQIEFLLSCVRHANSGKVREHTRRYCLRSRHTPSKTSPLRALRTDYTQFCITHRLISEKLRKNAASSLEELRRSLLLLRFPFFSRLRQL</sequence>
<protein>
    <submittedName>
        <fullName evidence="1">Uncharacterized protein</fullName>
    </submittedName>
</protein>
<organism evidence="1 2">
    <name type="scientific">Aspergillus tamarii</name>
    <dbReference type="NCBI Taxonomy" id="41984"/>
    <lineage>
        <taxon>Eukaryota</taxon>
        <taxon>Fungi</taxon>
        <taxon>Dikarya</taxon>
        <taxon>Ascomycota</taxon>
        <taxon>Pezizomycotina</taxon>
        <taxon>Eurotiomycetes</taxon>
        <taxon>Eurotiomycetidae</taxon>
        <taxon>Eurotiales</taxon>
        <taxon>Aspergillaceae</taxon>
        <taxon>Aspergillus</taxon>
        <taxon>Aspergillus subgen. Circumdati</taxon>
    </lineage>
</organism>
<accession>A0A5N6V3M4</accession>
<dbReference type="AlphaFoldDB" id="A0A5N6V3M4"/>
<name>A0A5N6V3M4_ASPTM</name>
<gene>
    <name evidence="1" type="ORF">BDV40DRAFT_257844</name>
</gene>
<reference evidence="1 2" key="1">
    <citation type="submission" date="2019-04" db="EMBL/GenBank/DDBJ databases">
        <title>Friends and foes A comparative genomics study of 23 Aspergillus species from section Flavi.</title>
        <authorList>
            <consortium name="DOE Joint Genome Institute"/>
            <person name="Kjaerbolling I."/>
            <person name="Vesth T."/>
            <person name="Frisvad J.C."/>
            <person name="Nybo J.L."/>
            <person name="Theobald S."/>
            <person name="Kildgaard S."/>
            <person name="Isbrandt T."/>
            <person name="Kuo A."/>
            <person name="Sato A."/>
            <person name="Lyhne E.K."/>
            <person name="Kogle M.E."/>
            <person name="Wiebenga A."/>
            <person name="Kun R.S."/>
            <person name="Lubbers R.J."/>
            <person name="Makela M.R."/>
            <person name="Barry K."/>
            <person name="Chovatia M."/>
            <person name="Clum A."/>
            <person name="Daum C."/>
            <person name="Haridas S."/>
            <person name="He G."/>
            <person name="LaButti K."/>
            <person name="Lipzen A."/>
            <person name="Mondo S."/>
            <person name="Riley R."/>
            <person name="Salamov A."/>
            <person name="Simmons B.A."/>
            <person name="Magnuson J.K."/>
            <person name="Henrissat B."/>
            <person name="Mortensen U.H."/>
            <person name="Larsen T.O."/>
            <person name="Devries R.P."/>
            <person name="Grigoriev I.V."/>
            <person name="Machida M."/>
            <person name="Baker S.E."/>
            <person name="Andersen M.R."/>
        </authorList>
    </citation>
    <scope>NUCLEOTIDE SEQUENCE [LARGE SCALE GENOMIC DNA]</scope>
    <source>
        <strain evidence="1 2">CBS 117626</strain>
    </source>
</reference>
<keyword evidence="2" id="KW-1185">Reference proteome</keyword>
<evidence type="ECO:0000313" key="2">
    <source>
        <dbReference type="Proteomes" id="UP000326950"/>
    </source>
</evidence>
<proteinExistence type="predicted"/>
<dbReference type="EMBL" id="ML738599">
    <property type="protein sequence ID" value="KAE8165585.1"/>
    <property type="molecule type" value="Genomic_DNA"/>
</dbReference>
<dbReference type="OrthoDB" id="5353914at2759"/>
<evidence type="ECO:0000313" key="1">
    <source>
        <dbReference type="EMBL" id="KAE8165585.1"/>
    </source>
</evidence>